<feature type="compositionally biased region" description="Basic and acidic residues" evidence="1">
    <location>
        <begin position="82"/>
        <end position="106"/>
    </location>
</feature>
<accession>A0A8S9XF62</accession>
<feature type="compositionally biased region" description="Acidic residues" evidence="1">
    <location>
        <begin position="128"/>
        <end position="137"/>
    </location>
</feature>
<proteinExistence type="predicted"/>
<feature type="compositionally biased region" description="Low complexity" evidence="1">
    <location>
        <begin position="464"/>
        <end position="475"/>
    </location>
</feature>
<comment type="caution">
    <text evidence="2">The sequence shown here is derived from an EMBL/GenBank/DDBJ whole genome shotgun (WGS) entry which is preliminary data.</text>
</comment>
<feature type="compositionally biased region" description="Basic and acidic residues" evidence="1">
    <location>
        <begin position="55"/>
        <end position="68"/>
    </location>
</feature>
<evidence type="ECO:0000256" key="1">
    <source>
        <dbReference type="SAM" id="MobiDB-lite"/>
    </source>
</evidence>
<feature type="region of interest" description="Disordered" evidence="1">
    <location>
        <begin position="17"/>
        <end position="145"/>
    </location>
</feature>
<evidence type="ECO:0000313" key="3">
    <source>
        <dbReference type="Proteomes" id="UP000466442"/>
    </source>
</evidence>
<name>A0A8S9XF62_APOLU</name>
<dbReference type="EMBL" id="WIXP02000007">
    <property type="protein sequence ID" value="KAF6207642.1"/>
    <property type="molecule type" value="Genomic_DNA"/>
</dbReference>
<keyword evidence="3" id="KW-1185">Reference proteome</keyword>
<evidence type="ECO:0000313" key="2">
    <source>
        <dbReference type="EMBL" id="KAF6207642.1"/>
    </source>
</evidence>
<reference evidence="2" key="1">
    <citation type="journal article" date="2021" name="Mol. Ecol. Resour.">
        <title>Apolygus lucorum genome provides insights into omnivorousness and mesophyll feeding.</title>
        <authorList>
            <person name="Liu Y."/>
            <person name="Liu H."/>
            <person name="Wang H."/>
            <person name="Huang T."/>
            <person name="Liu B."/>
            <person name="Yang B."/>
            <person name="Yin L."/>
            <person name="Li B."/>
            <person name="Zhang Y."/>
            <person name="Zhang S."/>
            <person name="Jiang F."/>
            <person name="Zhang X."/>
            <person name="Ren Y."/>
            <person name="Wang B."/>
            <person name="Wang S."/>
            <person name="Lu Y."/>
            <person name="Wu K."/>
            <person name="Fan W."/>
            <person name="Wang G."/>
        </authorList>
    </citation>
    <scope>NUCLEOTIDE SEQUENCE</scope>
    <source>
        <strain evidence="2">12Hb</strain>
    </source>
</reference>
<gene>
    <name evidence="2" type="ORF">GE061_016089</name>
</gene>
<feature type="compositionally biased region" description="Polar residues" evidence="1">
    <location>
        <begin position="17"/>
        <end position="54"/>
    </location>
</feature>
<dbReference type="AlphaFoldDB" id="A0A8S9XF62"/>
<protein>
    <submittedName>
        <fullName evidence="2">Uncharacterized protein</fullName>
    </submittedName>
</protein>
<dbReference type="Proteomes" id="UP000466442">
    <property type="component" value="Unassembled WGS sequence"/>
</dbReference>
<organism evidence="2 3">
    <name type="scientific">Apolygus lucorum</name>
    <name type="common">Small green plant bug</name>
    <name type="synonym">Lygocoris lucorum</name>
    <dbReference type="NCBI Taxonomy" id="248454"/>
    <lineage>
        <taxon>Eukaryota</taxon>
        <taxon>Metazoa</taxon>
        <taxon>Ecdysozoa</taxon>
        <taxon>Arthropoda</taxon>
        <taxon>Hexapoda</taxon>
        <taxon>Insecta</taxon>
        <taxon>Pterygota</taxon>
        <taxon>Neoptera</taxon>
        <taxon>Paraneoptera</taxon>
        <taxon>Hemiptera</taxon>
        <taxon>Heteroptera</taxon>
        <taxon>Panheteroptera</taxon>
        <taxon>Cimicomorpha</taxon>
        <taxon>Miridae</taxon>
        <taxon>Mirini</taxon>
        <taxon>Apolygus</taxon>
    </lineage>
</organism>
<sequence>MTPETVREFIEEYGWSTTAKTTTMIPPITSQKGNSSRTPQNEASTRLSSPSDTQRTADADHQFDRYAEQETQEGSTHLGNETLRDEIDRHDDRHTDRNESRHDEQQPRSPVEIPVVDLPEPPTVSESSADEFEEAEENPPPKKSRAHWNREIHFLKIPFQYHVESPSDPYMVAALREALMNSGISPDGIILKSILWKFEIIRTAYKATYINGKGQSCYMKWRVNFFTGAQAPVMPLCDNLATASGRPGGAVVGPPVVIGGVPGTVCCDRTPQKPGCQPGYRVGCQPGKFPVTTPSSIISTKINQLNEKMRGCIAASLIVLVASISVVKCNLEFRYKIGSVSDPLMKRALRKALIHSGVSTDGVILKNIMWKDELIRTAYKATYINGKGESCNLKWRVGTDMDGLPPGVPHCHNVSTGSSTGRPSPALVLKGGIVQQQVPVKFKKTHVRSPVNKVAEIRANPSPSLTQGLTTQTSLNKKKPISPS</sequence>
<feature type="region of interest" description="Disordered" evidence="1">
    <location>
        <begin position="458"/>
        <end position="484"/>
    </location>
</feature>